<dbReference type="PANTHER" id="PTHR46114">
    <property type="entry name" value="APPLE DOMAIN-CONTAINING PROTEIN"/>
    <property type="match status" value="1"/>
</dbReference>
<reference evidence="1 2" key="1">
    <citation type="submission" date="2024-02" db="EMBL/GenBank/DDBJ databases">
        <authorList>
            <person name="Daric V."/>
            <person name="Darras S."/>
        </authorList>
    </citation>
    <scope>NUCLEOTIDE SEQUENCE [LARGE SCALE GENOMIC DNA]</scope>
</reference>
<proteinExistence type="predicted"/>
<name>A0ABP0GYG5_CLALP</name>
<dbReference type="PANTHER" id="PTHR46114:SF1">
    <property type="entry name" value="ZAD DOMAIN-CONTAINING PROTEIN"/>
    <property type="match status" value="1"/>
</dbReference>
<organism evidence="1 2">
    <name type="scientific">Clavelina lepadiformis</name>
    <name type="common">Light-bulb sea squirt</name>
    <name type="synonym">Ascidia lepadiformis</name>
    <dbReference type="NCBI Taxonomy" id="159417"/>
    <lineage>
        <taxon>Eukaryota</taxon>
        <taxon>Metazoa</taxon>
        <taxon>Chordata</taxon>
        <taxon>Tunicata</taxon>
        <taxon>Ascidiacea</taxon>
        <taxon>Aplousobranchia</taxon>
        <taxon>Clavelinidae</taxon>
        <taxon>Clavelina</taxon>
    </lineage>
</organism>
<dbReference type="EMBL" id="CAWYQH010000152">
    <property type="protein sequence ID" value="CAK8696138.1"/>
    <property type="molecule type" value="Genomic_DNA"/>
</dbReference>
<dbReference type="Proteomes" id="UP001642483">
    <property type="component" value="Unassembled WGS sequence"/>
</dbReference>
<sequence>MYNVIREPLVSREIVLLPPLHIKLGLVKQFVKALDFQGQVFQEIRSMFPRLSLAKIKGGIFVGPQINTMLKCKSLEEKMNKTEKEAWQAFRGVVDGFLGNKRDKNYKELVEKLIKSYQNMGCRMSVKLHFLCSHLDFFQENLGEFSEEHGERLHQDIEPMEKRYKGRWDSVMMGNYIWSLVRQDRSSHKKKLSQKYIFERLLLFDKTMLHLSSSLPY</sequence>
<comment type="caution">
    <text evidence="1">The sequence shown here is derived from an EMBL/GenBank/DDBJ whole genome shotgun (WGS) entry which is preliminary data.</text>
</comment>
<gene>
    <name evidence="1" type="ORF">CVLEPA_LOCUS29322</name>
</gene>
<evidence type="ECO:0000313" key="1">
    <source>
        <dbReference type="EMBL" id="CAK8696138.1"/>
    </source>
</evidence>
<evidence type="ECO:0000313" key="2">
    <source>
        <dbReference type="Proteomes" id="UP001642483"/>
    </source>
</evidence>
<keyword evidence="2" id="KW-1185">Reference proteome</keyword>
<protein>
    <submittedName>
        <fullName evidence="1">Uncharacterized protein</fullName>
    </submittedName>
</protein>
<accession>A0ABP0GYG5</accession>